<dbReference type="EMBL" id="JACMSC010000012">
    <property type="protein sequence ID" value="KAG6498445.1"/>
    <property type="molecule type" value="Genomic_DNA"/>
</dbReference>
<dbReference type="PANTHER" id="PTHR32011">
    <property type="entry name" value="OS08G0472400 PROTEIN"/>
    <property type="match status" value="1"/>
</dbReference>
<organism evidence="2 3">
    <name type="scientific">Zingiber officinale</name>
    <name type="common">Ginger</name>
    <name type="synonym">Amomum zingiber</name>
    <dbReference type="NCBI Taxonomy" id="94328"/>
    <lineage>
        <taxon>Eukaryota</taxon>
        <taxon>Viridiplantae</taxon>
        <taxon>Streptophyta</taxon>
        <taxon>Embryophyta</taxon>
        <taxon>Tracheophyta</taxon>
        <taxon>Spermatophyta</taxon>
        <taxon>Magnoliopsida</taxon>
        <taxon>Liliopsida</taxon>
        <taxon>Zingiberales</taxon>
        <taxon>Zingiberaceae</taxon>
        <taxon>Zingiber</taxon>
    </lineage>
</organism>
<keyword evidence="3" id="KW-1185">Reference proteome</keyword>
<evidence type="ECO:0000256" key="1">
    <source>
        <dbReference type="SAM" id="MobiDB-lite"/>
    </source>
</evidence>
<gene>
    <name evidence="2" type="ORF">ZIOFF_046359</name>
</gene>
<feature type="region of interest" description="Disordered" evidence="1">
    <location>
        <begin position="286"/>
        <end position="306"/>
    </location>
</feature>
<protein>
    <submittedName>
        <fullName evidence="2">Uncharacterized protein</fullName>
    </submittedName>
</protein>
<feature type="region of interest" description="Disordered" evidence="1">
    <location>
        <begin position="243"/>
        <end position="268"/>
    </location>
</feature>
<evidence type="ECO:0000313" key="3">
    <source>
        <dbReference type="Proteomes" id="UP000734854"/>
    </source>
</evidence>
<reference evidence="2 3" key="1">
    <citation type="submission" date="2020-08" db="EMBL/GenBank/DDBJ databases">
        <title>Plant Genome Project.</title>
        <authorList>
            <person name="Zhang R.-G."/>
        </authorList>
    </citation>
    <scope>NUCLEOTIDE SEQUENCE [LARGE SCALE GENOMIC DNA]</scope>
    <source>
        <tissue evidence="2">Rhizome</tissue>
    </source>
</reference>
<feature type="compositionally biased region" description="Pro residues" evidence="1">
    <location>
        <begin position="252"/>
        <end position="261"/>
    </location>
</feature>
<sequence>MRPHLSSEETEHPPALLCAHLNEAMVDVDRRMAGLATAHAAGLRRLSARAAASAPSSPSFSVSHRGGLLSFRPLAESILACLRAASIPVLPGLSDVELARLEADFGLSFPPDLRALLVLGLPSAPGFPDWRCPDAAPGRRRLLLRARLDLPLAAASLQVARGALWPKSRGACPADSDRALRHARAALRRAPLLIPLFDRCYLPATPCLAGNPVFYVDEHKVFCCGLDLADFFQREPAFHTVSDSRPHLIRSPNPPLPPPPARRSLDSVAGRTPRWIEFWSDASSNRRRRNSSSSYSSSSSSSCRSASPDRFVEIRSPRRLPSWVDGYLDRVGSVLRSAGWDDSEVSEIVGVPASGMFDGEDEAGTAAIDSEAALDALLVKADHCSDSLRRAGWSSDDVSDALGFDFRPQRRRGKRDPVKIPSEMALKAEKLAKASNAWYCSPTGSKGTKGYIKRKQSVIWDTFHIQRPGTINCPRFKAEDGGSILPDIGVLICVDRITYPIPFLPRQQHRQIMGVLQSSSNCEIIDHHQPENCLVSDDTVDEGKMWTPHPLRCPLRAGEH</sequence>
<comment type="caution">
    <text evidence="2">The sequence shown here is derived from an EMBL/GenBank/DDBJ whole genome shotgun (WGS) entry which is preliminary data.</text>
</comment>
<name>A0A8J5L2J7_ZINOF</name>
<accession>A0A8J5L2J7</accession>
<evidence type="ECO:0000313" key="2">
    <source>
        <dbReference type="EMBL" id="KAG6498445.1"/>
    </source>
</evidence>
<feature type="compositionally biased region" description="Low complexity" evidence="1">
    <location>
        <begin position="291"/>
        <end position="306"/>
    </location>
</feature>
<dbReference type="PANTHER" id="PTHR32011:SF2">
    <property type="entry name" value="OS08G0472400 PROTEIN"/>
    <property type="match status" value="1"/>
</dbReference>
<dbReference type="AlphaFoldDB" id="A0A8J5L2J7"/>
<dbReference type="Proteomes" id="UP000734854">
    <property type="component" value="Unassembled WGS sequence"/>
</dbReference>
<proteinExistence type="predicted"/>